<dbReference type="AlphaFoldDB" id="A0A9W6GK66"/>
<keyword evidence="4 7" id="KW-0812">Transmembrane</keyword>
<dbReference type="InterPro" id="IPR048279">
    <property type="entry name" value="MdtK-like"/>
</dbReference>
<evidence type="ECO:0000313" key="9">
    <source>
        <dbReference type="Proteomes" id="UP001144471"/>
    </source>
</evidence>
<evidence type="ECO:0000256" key="3">
    <source>
        <dbReference type="ARBA" id="ARBA00022475"/>
    </source>
</evidence>
<dbReference type="EMBL" id="BSDY01000004">
    <property type="protein sequence ID" value="GLI55660.1"/>
    <property type="molecule type" value="Genomic_DNA"/>
</dbReference>
<dbReference type="Pfam" id="PF01554">
    <property type="entry name" value="MatE"/>
    <property type="match status" value="2"/>
</dbReference>
<dbReference type="GO" id="GO:0015297">
    <property type="term" value="F:antiporter activity"/>
    <property type="evidence" value="ECO:0007669"/>
    <property type="project" value="InterPro"/>
</dbReference>
<accession>A0A9W6GK66</accession>
<feature type="transmembrane region" description="Helical" evidence="7">
    <location>
        <begin position="317"/>
        <end position="340"/>
    </location>
</feature>
<feature type="transmembrane region" description="Helical" evidence="7">
    <location>
        <begin position="92"/>
        <end position="110"/>
    </location>
</feature>
<dbReference type="PANTHER" id="PTHR43549">
    <property type="entry name" value="MULTIDRUG RESISTANCE PROTEIN YPNP-RELATED"/>
    <property type="match status" value="1"/>
</dbReference>
<keyword evidence="5 7" id="KW-1133">Transmembrane helix</keyword>
<protein>
    <submittedName>
        <fullName evidence="8">MATE family efflux transporter</fullName>
    </submittedName>
</protein>
<feature type="transmembrane region" description="Helical" evidence="7">
    <location>
        <begin position="392"/>
        <end position="413"/>
    </location>
</feature>
<dbReference type="InterPro" id="IPR002528">
    <property type="entry name" value="MATE_fam"/>
</dbReference>
<organism evidence="8 9">
    <name type="scientific">Propionigenium maris DSM 9537</name>
    <dbReference type="NCBI Taxonomy" id="1123000"/>
    <lineage>
        <taxon>Bacteria</taxon>
        <taxon>Fusobacteriati</taxon>
        <taxon>Fusobacteriota</taxon>
        <taxon>Fusobacteriia</taxon>
        <taxon>Fusobacteriales</taxon>
        <taxon>Fusobacteriaceae</taxon>
        <taxon>Propionigenium</taxon>
    </lineage>
</organism>
<evidence type="ECO:0000256" key="2">
    <source>
        <dbReference type="ARBA" id="ARBA00022448"/>
    </source>
</evidence>
<evidence type="ECO:0000313" key="8">
    <source>
        <dbReference type="EMBL" id="GLI55660.1"/>
    </source>
</evidence>
<sequence>MDLTVGDIGNLVRKVAFPSSVGFLFNTLFNVVDNIFTGYIGSEALAGLAISFPVFFILIALGSGVGTGVTAIISNYIGEGRIEKAREVARDALSLGIIVSLVITGIGVTADEYLMRAMGGEGLTLVYGLRYTNVIFLGTVFFVLNMVMNGILSAQGDTVSYRNFLIVGFLLNIVLDPLSILVLGMTTEGVALATVVVQFIGNLYLLRRVRRSKIIAGKGFGLTIPHIGNYMEILSQGIPASFNMMTIAMGVFIINYYVVRVGGSKAVAAFGVAMRIEQLALLPAIGLNIAALSITGQNYGAGRLDRVEETYRKTMKYGLIIMTTAMFVILPLSRYLFYIFTRDMEVIHYGISYFRVETLVFNSYVLLNISVSVLQGLKRPKFPIVIGIYRQFAMPVILFPALIAMVGSIYGIWWGIFAVNWSAAIVAVAYVRGVYLKLCREERRSR</sequence>
<keyword evidence="9" id="KW-1185">Reference proteome</keyword>
<proteinExistence type="predicted"/>
<dbReference type="InterPro" id="IPR052031">
    <property type="entry name" value="Membrane_Transporter-Flippase"/>
</dbReference>
<evidence type="ECO:0000256" key="6">
    <source>
        <dbReference type="ARBA" id="ARBA00023136"/>
    </source>
</evidence>
<dbReference type="Proteomes" id="UP001144471">
    <property type="component" value="Unassembled WGS sequence"/>
</dbReference>
<feature type="transmembrane region" description="Helical" evidence="7">
    <location>
        <begin position="279"/>
        <end position="296"/>
    </location>
</feature>
<dbReference type="GO" id="GO:0042910">
    <property type="term" value="F:xenobiotic transmembrane transporter activity"/>
    <property type="evidence" value="ECO:0007669"/>
    <property type="project" value="InterPro"/>
</dbReference>
<feature type="transmembrane region" description="Helical" evidence="7">
    <location>
        <begin position="189"/>
        <end position="206"/>
    </location>
</feature>
<keyword evidence="6 7" id="KW-0472">Membrane</keyword>
<dbReference type="NCBIfam" id="TIGR00797">
    <property type="entry name" value="matE"/>
    <property type="match status" value="1"/>
</dbReference>
<feature type="transmembrane region" description="Helical" evidence="7">
    <location>
        <begin position="240"/>
        <end position="259"/>
    </location>
</feature>
<evidence type="ECO:0000256" key="5">
    <source>
        <dbReference type="ARBA" id="ARBA00022989"/>
    </source>
</evidence>
<gene>
    <name evidence="8" type="ORF">PM10SUCC1_11740</name>
</gene>
<dbReference type="RefSeq" id="WP_281834273.1">
    <property type="nucleotide sequence ID" value="NZ_BSDY01000004.1"/>
</dbReference>
<feature type="transmembrane region" description="Helical" evidence="7">
    <location>
        <begin position="164"/>
        <end position="183"/>
    </location>
</feature>
<feature type="transmembrane region" description="Helical" evidence="7">
    <location>
        <begin position="352"/>
        <end position="371"/>
    </location>
</feature>
<name>A0A9W6GK66_9FUSO</name>
<feature type="transmembrane region" description="Helical" evidence="7">
    <location>
        <begin position="21"/>
        <end position="40"/>
    </location>
</feature>
<feature type="transmembrane region" description="Helical" evidence="7">
    <location>
        <begin position="419"/>
        <end position="438"/>
    </location>
</feature>
<keyword evidence="2" id="KW-0813">Transport</keyword>
<feature type="transmembrane region" description="Helical" evidence="7">
    <location>
        <begin position="46"/>
        <end position="72"/>
    </location>
</feature>
<dbReference type="GO" id="GO:0005886">
    <property type="term" value="C:plasma membrane"/>
    <property type="evidence" value="ECO:0007669"/>
    <property type="project" value="UniProtKB-SubCell"/>
</dbReference>
<dbReference type="PIRSF" id="PIRSF006603">
    <property type="entry name" value="DinF"/>
    <property type="match status" value="1"/>
</dbReference>
<feature type="transmembrane region" description="Helical" evidence="7">
    <location>
        <begin position="130"/>
        <end position="152"/>
    </location>
</feature>
<dbReference type="CDD" id="cd13145">
    <property type="entry name" value="MATE_like_5"/>
    <property type="match status" value="1"/>
</dbReference>
<comment type="subcellular location">
    <subcellularLocation>
        <location evidence="1">Cell membrane</location>
        <topology evidence="1">Multi-pass membrane protein</topology>
    </subcellularLocation>
</comment>
<dbReference type="PANTHER" id="PTHR43549:SF3">
    <property type="entry name" value="MULTIDRUG RESISTANCE PROTEIN YPNP-RELATED"/>
    <property type="match status" value="1"/>
</dbReference>
<evidence type="ECO:0000256" key="4">
    <source>
        <dbReference type="ARBA" id="ARBA00022692"/>
    </source>
</evidence>
<evidence type="ECO:0000256" key="1">
    <source>
        <dbReference type="ARBA" id="ARBA00004651"/>
    </source>
</evidence>
<comment type="caution">
    <text evidence="8">The sequence shown here is derived from an EMBL/GenBank/DDBJ whole genome shotgun (WGS) entry which is preliminary data.</text>
</comment>
<evidence type="ECO:0000256" key="7">
    <source>
        <dbReference type="SAM" id="Phobius"/>
    </source>
</evidence>
<reference evidence="8" key="1">
    <citation type="submission" date="2022-12" db="EMBL/GenBank/DDBJ databases">
        <title>Reference genome sequencing for broad-spectrum identification of bacterial and archaeal isolates by mass spectrometry.</title>
        <authorList>
            <person name="Sekiguchi Y."/>
            <person name="Tourlousse D.M."/>
        </authorList>
    </citation>
    <scope>NUCLEOTIDE SEQUENCE</scope>
    <source>
        <strain evidence="8">10succ1</strain>
    </source>
</reference>
<keyword evidence="3" id="KW-1003">Cell membrane</keyword>